<evidence type="ECO:0000256" key="1">
    <source>
        <dbReference type="SAM" id="Phobius"/>
    </source>
</evidence>
<accession>A0ABT6R652</accession>
<dbReference type="RefSeq" id="WP_282357463.1">
    <property type="nucleotide sequence ID" value="NZ_JASBQV010000041.1"/>
</dbReference>
<dbReference type="EMBL" id="JASBQV010000041">
    <property type="protein sequence ID" value="MDI3236435.1"/>
    <property type="molecule type" value="Genomic_DNA"/>
</dbReference>
<organism evidence="2 3">
    <name type="scientific">Exiguobacterium antarcticum</name>
    <dbReference type="NCBI Taxonomy" id="132920"/>
    <lineage>
        <taxon>Bacteria</taxon>
        <taxon>Bacillati</taxon>
        <taxon>Bacillota</taxon>
        <taxon>Bacilli</taxon>
        <taxon>Bacillales</taxon>
        <taxon>Bacillales Family XII. Incertae Sedis</taxon>
        <taxon>Exiguobacterium</taxon>
    </lineage>
</organism>
<evidence type="ECO:0000313" key="3">
    <source>
        <dbReference type="Proteomes" id="UP001243286"/>
    </source>
</evidence>
<gene>
    <name evidence="2" type="ORF">QK289_15575</name>
</gene>
<evidence type="ECO:0000313" key="2">
    <source>
        <dbReference type="EMBL" id="MDI3236435.1"/>
    </source>
</evidence>
<keyword evidence="1" id="KW-0812">Transmembrane</keyword>
<feature type="transmembrane region" description="Helical" evidence="1">
    <location>
        <begin position="52"/>
        <end position="71"/>
    </location>
</feature>
<reference evidence="2 3" key="1">
    <citation type="submission" date="2023-04" db="EMBL/GenBank/DDBJ databases">
        <title>Antarctic isolates genomes.</title>
        <authorList>
            <person name="Dimov S.G."/>
        </authorList>
    </citation>
    <scope>NUCLEOTIDE SEQUENCE [LARGE SCALE GENOMIC DNA]</scope>
    <source>
        <strain evidence="2 3">AL19</strain>
    </source>
</reference>
<protein>
    <submittedName>
        <fullName evidence="2">Uncharacterized protein</fullName>
    </submittedName>
</protein>
<dbReference type="Proteomes" id="UP001243286">
    <property type="component" value="Unassembled WGS sequence"/>
</dbReference>
<keyword evidence="1" id="KW-1133">Transmembrane helix</keyword>
<comment type="caution">
    <text evidence="2">The sequence shown here is derived from an EMBL/GenBank/DDBJ whole genome shotgun (WGS) entry which is preliminary data.</text>
</comment>
<name>A0ABT6R652_9BACL</name>
<feature type="transmembrane region" description="Helical" evidence="1">
    <location>
        <begin position="21"/>
        <end position="40"/>
    </location>
</feature>
<sequence length="78" mass="9330">MQTKTRVNNQRVGIRKNLTTYFTVRFLQGTALMITFYLYMNTFGVNEIPFKWMLITFPGCIIFTTYVLEMIHHWGNKE</sequence>
<keyword evidence="3" id="KW-1185">Reference proteome</keyword>
<keyword evidence="1" id="KW-0472">Membrane</keyword>
<proteinExistence type="predicted"/>